<feature type="transmembrane region" description="Helical" evidence="1">
    <location>
        <begin position="17"/>
        <end position="38"/>
    </location>
</feature>
<proteinExistence type="predicted"/>
<protein>
    <submittedName>
        <fullName evidence="2">Uncharacterized protein</fullName>
    </submittedName>
</protein>
<sequence>MRKDFDVWMSTPYHRNVVIPCMIGVLSAILAVAIYQLVKAAIRSCTRRFRRYRLSRLTCEIDGDKKRMLPKRGDSDDEEDI</sequence>
<dbReference type="AlphaFoldDB" id="A0A3P6U8T5"/>
<gene>
    <name evidence="2" type="ORF">CGOC_LOCUS7119</name>
</gene>
<dbReference type="OrthoDB" id="5867915at2759"/>
<keyword evidence="1" id="KW-1133">Transmembrane helix</keyword>
<keyword evidence="1" id="KW-0472">Membrane</keyword>
<organism evidence="2 3">
    <name type="scientific">Cylicostephanus goldi</name>
    <name type="common">Nematode worm</name>
    <dbReference type="NCBI Taxonomy" id="71465"/>
    <lineage>
        <taxon>Eukaryota</taxon>
        <taxon>Metazoa</taxon>
        <taxon>Ecdysozoa</taxon>
        <taxon>Nematoda</taxon>
        <taxon>Chromadorea</taxon>
        <taxon>Rhabditida</taxon>
        <taxon>Rhabditina</taxon>
        <taxon>Rhabditomorpha</taxon>
        <taxon>Strongyloidea</taxon>
        <taxon>Strongylidae</taxon>
        <taxon>Cylicostephanus</taxon>
    </lineage>
</organism>
<evidence type="ECO:0000256" key="1">
    <source>
        <dbReference type="SAM" id="Phobius"/>
    </source>
</evidence>
<keyword evidence="1" id="KW-0812">Transmembrane</keyword>
<name>A0A3P6U8T5_CYLGO</name>
<accession>A0A3P6U8T5</accession>
<evidence type="ECO:0000313" key="2">
    <source>
        <dbReference type="EMBL" id="VDK75238.1"/>
    </source>
</evidence>
<dbReference type="EMBL" id="UYRV01024296">
    <property type="protein sequence ID" value="VDK75238.1"/>
    <property type="molecule type" value="Genomic_DNA"/>
</dbReference>
<keyword evidence="3" id="KW-1185">Reference proteome</keyword>
<evidence type="ECO:0000313" key="3">
    <source>
        <dbReference type="Proteomes" id="UP000271889"/>
    </source>
</evidence>
<dbReference type="Proteomes" id="UP000271889">
    <property type="component" value="Unassembled WGS sequence"/>
</dbReference>
<reference evidence="2 3" key="1">
    <citation type="submission" date="2018-11" db="EMBL/GenBank/DDBJ databases">
        <authorList>
            <consortium name="Pathogen Informatics"/>
        </authorList>
    </citation>
    <scope>NUCLEOTIDE SEQUENCE [LARGE SCALE GENOMIC DNA]</scope>
</reference>